<dbReference type="EMBL" id="JAUHHV010000001">
    <property type="protein sequence ID" value="KAK1441037.1"/>
    <property type="molecule type" value="Genomic_DNA"/>
</dbReference>
<protein>
    <submittedName>
        <fullName evidence="1">Uncharacterized protein</fullName>
    </submittedName>
</protein>
<reference evidence="1" key="1">
    <citation type="journal article" date="2023" name="bioRxiv">
        <title>Improved chromosome-level genome assembly for marigold (Tagetes erecta).</title>
        <authorList>
            <person name="Jiang F."/>
            <person name="Yuan L."/>
            <person name="Wang S."/>
            <person name="Wang H."/>
            <person name="Xu D."/>
            <person name="Wang A."/>
            <person name="Fan W."/>
        </authorList>
    </citation>
    <scope>NUCLEOTIDE SEQUENCE</scope>
    <source>
        <strain evidence="1">WSJ</strain>
        <tissue evidence="1">Leaf</tissue>
    </source>
</reference>
<evidence type="ECO:0000313" key="1">
    <source>
        <dbReference type="EMBL" id="KAK1441037.1"/>
    </source>
</evidence>
<evidence type="ECO:0000313" key="2">
    <source>
        <dbReference type="Proteomes" id="UP001229421"/>
    </source>
</evidence>
<sequence length="138" mass="15289">MASPLLATNLSSKFDEAFSLNSPILMNNTTNIEDANSPLSLINVFPHNLNDYIEVEVNKEQINDVQAQKEEDIVVSISPIGTKLYSRKVAEHLIPVKGYRFKSFEDALQTFKSYAEKVGSLFEKGKPNGGITLSPINT</sequence>
<dbReference type="AlphaFoldDB" id="A0AAD8LGD4"/>
<keyword evidence="2" id="KW-1185">Reference proteome</keyword>
<organism evidence="1 2">
    <name type="scientific">Tagetes erecta</name>
    <name type="common">African marigold</name>
    <dbReference type="NCBI Taxonomy" id="13708"/>
    <lineage>
        <taxon>Eukaryota</taxon>
        <taxon>Viridiplantae</taxon>
        <taxon>Streptophyta</taxon>
        <taxon>Embryophyta</taxon>
        <taxon>Tracheophyta</taxon>
        <taxon>Spermatophyta</taxon>
        <taxon>Magnoliopsida</taxon>
        <taxon>eudicotyledons</taxon>
        <taxon>Gunneridae</taxon>
        <taxon>Pentapetalae</taxon>
        <taxon>asterids</taxon>
        <taxon>campanulids</taxon>
        <taxon>Asterales</taxon>
        <taxon>Asteraceae</taxon>
        <taxon>Asteroideae</taxon>
        <taxon>Heliantheae alliance</taxon>
        <taxon>Tageteae</taxon>
        <taxon>Tagetes</taxon>
    </lineage>
</organism>
<name>A0AAD8LGD4_TARER</name>
<comment type="caution">
    <text evidence="1">The sequence shown here is derived from an EMBL/GenBank/DDBJ whole genome shotgun (WGS) entry which is preliminary data.</text>
</comment>
<accession>A0AAD8LGD4</accession>
<gene>
    <name evidence="1" type="ORF">QVD17_06873</name>
</gene>
<dbReference type="Proteomes" id="UP001229421">
    <property type="component" value="Unassembled WGS sequence"/>
</dbReference>
<proteinExistence type="predicted"/>